<name>A0A3N1P922_9GAMM</name>
<evidence type="ECO:0000259" key="3">
    <source>
        <dbReference type="PROSITE" id="PS50902"/>
    </source>
</evidence>
<sequence length="213" mass="23429">MTQETSEAIKAVLVGLILLAALLGFASNVSSEDLEVGREVLGDKVLIVYLSRTQNTKAVADIIQEAVGGDSVALELETPYPEDYDAIVAQVDEENETGYLPPLKTEIENIDGYDTVFVGFPTWDMQMPPPMKSFLHENNLSGKRVIPFNTHGGYGVGSGFETVEMLCSESTILEGFSVKGGLERDGIYLSIEGERKDEVRSKVHDWLERIEIL</sequence>
<dbReference type="PANTHER" id="PTHR39201:SF1">
    <property type="entry name" value="FLAVODOXIN-LIKE DOMAIN-CONTAINING PROTEIN"/>
    <property type="match status" value="1"/>
</dbReference>
<proteinExistence type="predicted"/>
<dbReference type="Gene3D" id="3.40.50.360">
    <property type="match status" value="1"/>
</dbReference>
<evidence type="ECO:0000313" key="5">
    <source>
        <dbReference type="Proteomes" id="UP000273643"/>
    </source>
</evidence>
<dbReference type="Proteomes" id="UP000273643">
    <property type="component" value="Unassembled WGS sequence"/>
</dbReference>
<dbReference type="InterPro" id="IPR029039">
    <property type="entry name" value="Flavoprotein-like_sf"/>
</dbReference>
<keyword evidence="2" id="KW-0288">FMN</keyword>
<dbReference type="SUPFAM" id="SSF52218">
    <property type="entry name" value="Flavoproteins"/>
    <property type="match status" value="1"/>
</dbReference>
<evidence type="ECO:0000256" key="1">
    <source>
        <dbReference type="ARBA" id="ARBA00022630"/>
    </source>
</evidence>
<reference evidence="4 5" key="1">
    <citation type="submission" date="2018-11" db="EMBL/GenBank/DDBJ databases">
        <title>Genomic Encyclopedia of Type Strains, Phase IV (KMG-IV): sequencing the most valuable type-strain genomes for metagenomic binning, comparative biology and taxonomic classification.</title>
        <authorList>
            <person name="Goeker M."/>
        </authorList>
    </citation>
    <scope>NUCLEOTIDE SEQUENCE [LARGE SCALE GENOMIC DNA]</scope>
    <source>
        <strain evidence="4 5">DSM 16974</strain>
    </source>
</reference>
<keyword evidence="5" id="KW-1185">Reference proteome</keyword>
<dbReference type="PANTHER" id="PTHR39201">
    <property type="entry name" value="EXPORTED PROTEIN-RELATED"/>
    <property type="match status" value="1"/>
</dbReference>
<evidence type="ECO:0000256" key="2">
    <source>
        <dbReference type="ARBA" id="ARBA00022643"/>
    </source>
</evidence>
<feature type="domain" description="Flavodoxin-like" evidence="3">
    <location>
        <begin position="45"/>
        <end position="211"/>
    </location>
</feature>
<keyword evidence="1" id="KW-0285">Flavoprotein</keyword>
<dbReference type="OrthoDB" id="9806505at2"/>
<protein>
    <submittedName>
        <fullName evidence="4">Flavodoxin</fullName>
    </submittedName>
</protein>
<dbReference type="Pfam" id="PF12682">
    <property type="entry name" value="Flavodoxin_4"/>
    <property type="match status" value="1"/>
</dbReference>
<dbReference type="InterPro" id="IPR008254">
    <property type="entry name" value="Flavodoxin/NO_synth"/>
</dbReference>
<dbReference type="AlphaFoldDB" id="A0A3N1P922"/>
<dbReference type="EMBL" id="RJUK01000001">
    <property type="protein sequence ID" value="ROQ21226.1"/>
    <property type="molecule type" value="Genomic_DNA"/>
</dbReference>
<comment type="caution">
    <text evidence="4">The sequence shown here is derived from an EMBL/GenBank/DDBJ whole genome shotgun (WGS) entry which is preliminary data.</text>
</comment>
<dbReference type="RefSeq" id="WP_123638249.1">
    <property type="nucleotide sequence ID" value="NZ_RJUK01000001.1"/>
</dbReference>
<dbReference type="PROSITE" id="PS50902">
    <property type="entry name" value="FLAVODOXIN_LIKE"/>
    <property type="match status" value="1"/>
</dbReference>
<organism evidence="4 5">
    <name type="scientific">Marinimicrobium koreense</name>
    <dbReference type="NCBI Taxonomy" id="306545"/>
    <lineage>
        <taxon>Bacteria</taxon>
        <taxon>Pseudomonadati</taxon>
        <taxon>Pseudomonadota</taxon>
        <taxon>Gammaproteobacteria</taxon>
        <taxon>Cellvibrionales</taxon>
        <taxon>Cellvibrionaceae</taxon>
        <taxon>Marinimicrobium</taxon>
    </lineage>
</organism>
<gene>
    <name evidence="4" type="ORF">EDC38_1849</name>
</gene>
<evidence type="ECO:0000313" key="4">
    <source>
        <dbReference type="EMBL" id="ROQ21226.1"/>
    </source>
</evidence>
<dbReference type="GO" id="GO:0010181">
    <property type="term" value="F:FMN binding"/>
    <property type="evidence" value="ECO:0007669"/>
    <property type="project" value="InterPro"/>
</dbReference>
<accession>A0A3N1P922</accession>